<reference evidence="2 3" key="1">
    <citation type="journal article" date="2018" name="Sci. Rep.">
        <title>Genomic signatures of local adaptation to the degree of environmental predictability in rotifers.</title>
        <authorList>
            <person name="Franch-Gras L."/>
            <person name="Hahn C."/>
            <person name="Garcia-Roger E.M."/>
            <person name="Carmona M.J."/>
            <person name="Serra M."/>
            <person name="Gomez A."/>
        </authorList>
    </citation>
    <scope>NUCLEOTIDE SEQUENCE [LARGE SCALE GENOMIC DNA]</scope>
    <source>
        <strain evidence="2">HYR1</strain>
    </source>
</reference>
<keyword evidence="1" id="KW-0732">Signal</keyword>
<feature type="chain" id="PRO_5018154080" description="Transmembrane protein" evidence="1">
    <location>
        <begin position="21"/>
        <end position="80"/>
    </location>
</feature>
<evidence type="ECO:0000256" key="1">
    <source>
        <dbReference type="SAM" id="SignalP"/>
    </source>
</evidence>
<organism evidence="2 3">
    <name type="scientific">Brachionus plicatilis</name>
    <name type="common">Marine rotifer</name>
    <name type="synonym">Brachionus muelleri</name>
    <dbReference type="NCBI Taxonomy" id="10195"/>
    <lineage>
        <taxon>Eukaryota</taxon>
        <taxon>Metazoa</taxon>
        <taxon>Spiralia</taxon>
        <taxon>Gnathifera</taxon>
        <taxon>Rotifera</taxon>
        <taxon>Eurotatoria</taxon>
        <taxon>Monogononta</taxon>
        <taxon>Pseudotrocha</taxon>
        <taxon>Ploima</taxon>
        <taxon>Brachionidae</taxon>
        <taxon>Brachionus</taxon>
    </lineage>
</organism>
<sequence length="80" mass="9652">MFLSKGAKILIILFIHFVQFQFQVNKDQIDSLNVANFSIDRLITKLLYQSYFQLQCVLYFVSFRVPDQVFIQILYFEIYK</sequence>
<evidence type="ECO:0000313" key="3">
    <source>
        <dbReference type="Proteomes" id="UP000276133"/>
    </source>
</evidence>
<gene>
    <name evidence="2" type="ORF">BpHYR1_042781</name>
</gene>
<evidence type="ECO:0000313" key="2">
    <source>
        <dbReference type="EMBL" id="RNA07542.1"/>
    </source>
</evidence>
<dbReference type="Proteomes" id="UP000276133">
    <property type="component" value="Unassembled WGS sequence"/>
</dbReference>
<keyword evidence="3" id="KW-1185">Reference proteome</keyword>
<accession>A0A3M7Q8L4</accession>
<comment type="caution">
    <text evidence="2">The sequence shown here is derived from an EMBL/GenBank/DDBJ whole genome shotgun (WGS) entry which is preliminary data.</text>
</comment>
<protein>
    <recommendedName>
        <fullName evidence="4">Transmembrane protein</fullName>
    </recommendedName>
</protein>
<dbReference type="AlphaFoldDB" id="A0A3M7Q8L4"/>
<dbReference type="EMBL" id="REGN01007004">
    <property type="protein sequence ID" value="RNA07542.1"/>
    <property type="molecule type" value="Genomic_DNA"/>
</dbReference>
<feature type="signal peptide" evidence="1">
    <location>
        <begin position="1"/>
        <end position="20"/>
    </location>
</feature>
<proteinExistence type="predicted"/>
<name>A0A3M7Q8L4_BRAPC</name>
<evidence type="ECO:0008006" key="4">
    <source>
        <dbReference type="Google" id="ProtNLM"/>
    </source>
</evidence>